<dbReference type="NCBIfam" id="TIGR03596">
    <property type="entry name" value="GTPase_YlqF"/>
    <property type="match status" value="1"/>
</dbReference>
<feature type="compositionally biased region" description="Basic residues" evidence="5">
    <location>
        <begin position="305"/>
        <end position="315"/>
    </location>
</feature>
<dbReference type="Pfam" id="PF01926">
    <property type="entry name" value="MMR_HSR1"/>
    <property type="match status" value="1"/>
</dbReference>
<feature type="binding site" evidence="4">
    <location>
        <begin position="62"/>
        <end position="65"/>
    </location>
    <ligand>
        <name>GTP</name>
        <dbReference type="ChEBI" id="CHEBI:37565"/>
    </ligand>
</feature>
<gene>
    <name evidence="7" type="ORF">EV695_3270</name>
</gene>
<feature type="compositionally biased region" description="Basic and acidic residues" evidence="5">
    <location>
        <begin position="291"/>
        <end position="304"/>
    </location>
</feature>
<comment type="similarity">
    <text evidence="3">Belongs to the TRAFAC class YlqF/YawG GTPase family. MTG1 subfamily.</text>
</comment>
<dbReference type="AlphaFoldDB" id="A0A4R1EWX9"/>
<sequence length="315" mass="35969">MKIQWFPGHMHRASKEIREKLPEMDLLIEVLDARLPGSSENPMIAAIRNSSTRDIPCIKIFNKSDLADPELTEKWQAYYERDKGIKTLCVSREQPEKIKQISSLCRKMVTISDARDREIHAMIVGIPNVGKSTIINTVTGRTIAKTGNEAAVTRQQQRIKINDDVVLFDTPGLLWGNINNEHSGYRLAISGAIKDTAFESDDAAFYLAEYLIKHYPELLTKRYELSECPQTEIELIEIIGRQRGCLRSGGQVEIDKACKILINEFRLGTLGRITLEEPISFENENITAQAESEKKIEDKKATKAERKKRWRKNRK</sequence>
<dbReference type="PANTHER" id="PTHR45782">
    <property type="entry name" value="MITOCHONDRIAL RIBOSOME-ASSOCIATED GTPASE 1"/>
    <property type="match status" value="1"/>
</dbReference>
<evidence type="ECO:0000256" key="2">
    <source>
        <dbReference type="ARBA" id="ARBA00023134"/>
    </source>
</evidence>
<dbReference type="RefSeq" id="WP_131906999.1">
    <property type="nucleotide sequence ID" value="NZ_BAAAFU010000001.1"/>
</dbReference>
<dbReference type="GO" id="GO:0005737">
    <property type="term" value="C:cytoplasm"/>
    <property type="evidence" value="ECO:0007669"/>
    <property type="project" value="UniProtKB-SubCell"/>
</dbReference>
<dbReference type="InterPro" id="IPR016478">
    <property type="entry name" value="GTPase_MTG1"/>
</dbReference>
<keyword evidence="2 3" id="KW-0342">GTP-binding</keyword>
<dbReference type="FunFam" id="1.10.1580.10:FF:000003">
    <property type="entry name" value="Ribosome biogenesis GTPase A"/>
    <property type="match status" value="1"/>
</dbReference>
<keyword evidence="3" id="KW-0963">Cytoplasm</keyword>
<comment type="subcellular location">
    <subcellularLocation>
        <location evidence="3">Cytoplasm</location>
    </subcellularLocation>
</comment>
<dbReference type="Proteomes" id="UP000294887">
    <property type="component" value="Unassembled WGS sequence"/>
</dbReference>
<evidence type="ECO:0000313" key="7">
    <source>
        <dbReference type="EMBL" id="TCJ85300.1"/>
    </source>
</evidence>
<feature type="binding site" evidence="4">
    <location>
        <begin position="128"/>
        <end position="133"/>
    </location>
    <ligand>
        <name>GTP</name>
        <dbReference type="ChEBI" id="CHEBI:37565"/>
    </ligand>
</feature>
<evidence type="ECO:0000256" key="1">
    <source>
        <dbReference type="ARBA" id="ARBA00022741"/>
    </source>
</evidence>
<feature type="binding site" evidence="4">
    <location>
        <position position="172"/>
    </location>
    <ligand>
        <name>GTP</name>
        <dbReference type="ChEBI" id="CHEBI:37565"/>
    </ligand>
</feature>
<dbReference type="SUPFAM" id="SSF52540">
    <property type="entry name" value="P-loop containing nucleoside triphosphate hydrolases"/>
    <property type="match status" value="1"/>
</dbReference>
<dbReference type="PANTHER" id="PTHR45782:SF4">
    <property type="entry name" value="MITOCHONDRIAL RIBOSOME-ASSOCIATED GTPASE 1"/>
    <property type="match status" value="1"/>
</dbReference>
<evidence type="ECO:0000259" key="6">
    <source>
        <dbReference type="Pfam" id="PF01926"/>
    </source>
</evidence>
<dbReference type="PIRSF" id="PIRSF006230">
    <property type="entry name" value="MG442"/>
    <property type="match status" value="1"/>
</dbReference>
<dbReference type="EMBL" id="SMFQ01000004">
    <property type="protein sequence ID" value="TCJ85300.1"/>
    <property type="molecule type" value="Genomic_DNA"/>
</dbReference>
<feature type="region of interest" description="Disordered" evidence="5">
    <location>
        <begin position="290"/>
        <end position="315"/>
    </location>
</feature>
<accession>A0A4R1EWX9</accession>
<dbReference type="PRINTS" id="PR00326">
    <property type="entry name" value="GTP1OBG"/>
</dbReference>
<keyword evidence="1 3" id="KW-0547">Nucleotide-binding</keyword>
<proteinExistence type="inferred from homology"/>
<dbReference type="GO" id="GO:0005525">
    <property type="term" value="F:GTP binding"/>
    <property type="evidence" value="ECO:0007669"/>
    <property type="project" value="UniProtKB-KW"/>
</dbReference>
<dbReference type="GO" id="GO:0003924">
    <property type="term" value="F:GTPase activity"/>
    <property type="evidence" value="ECO:0007669"/>
    <property type="project" value="TreeGrafter"/>
</dbReference>
<comment type="caution">
    <text evidence="7">The sequence shown here is derived from an EMBL/GenBank/DDBJ whole genome shotgun (WGS) entry which is preliminary data.</text>
</comment>
<evidence type="ECO:0000256" key="3">
    <source>
        <dbReference type="PIRNR" id="PIRNR006230"/>
    </source>
</evidence>
<comment type="function">
    <text evidence="3">Required for a late step of 50S ribosomal subunit assembly. Has GTPase activity.</text>
</comment>
<dbReference type="GO" id="GO:0006412">
    <property type="term" value="P:translation"/>
    <property type="evidence" value="ECO:0007669"/>
    <property type="project" value="TreeGrafter"/>
</dbReference>
<dbReference type="InterPro" id="IPR027417">
    <property type="entry name" value="P-loop_NTPase"/>
</dbReference>
<dbReference type="OrthoDB" id="9779790at2"/>
<dbReference type="Gene3D" id="1.10.1580.10">
    <property type="match status" value="1"/>
</dbReference>
<protein>
    <recommendedName>
        <fullName evidence="3">Ribosome biogenesis GTPase A</fullName>
    </recommendedName>
</protein>
<keyword evidence="8" id="KW-1185">Reference proteome</keyword>
<evidence type="ECO:0000256" key="4">
    <source>
        <dbReference type="PIRSR" id="PIRSR006230-1"/>
    </source>
</evidence>
<organism evidence="7 8">
    <name type="scientific">Cocleimonas flava</name>
    <dbReference type="NCBI Taxonomy" id="634765"/>
    <lineage>
        <taxon>Bacteria</taxon>
        <taxon>Pseudomonadati</taxon>
        <taxon>Pseudomonadota</taxon>
        <taxon>Gammaproteobacteria</taxon>
        <taxon>Thiotrichales</taxon>
        <taxon>Thiotrichaceae</taxon>
        <taxon>Cocleimonas</taxon>
    </lineage>
</organism>
<dbReference type="InterPro" id="IPR006073">
    <property type="entry name" value="GTP-bd"/>
</dbReference>
<dbReference type="CDD" id="cd01856">
    <property type="entry name" value="YlqF"/>
    <property type="match status" value="1"/>
</dbReference>
<dbReference type="Gene3D" id="3.40.50.300">
    <property type="entry name" value="P-loop containing nucleotide triphosphate hydrolases"/>
    <property type="match status" value="1"/>
</dbReference>
<name>A0A4R1EWX9_9GAMM</name>
<feature type="domain" description="G" evidence="6">
    <location>
        <begin position="121"/>
        <end position="183"/>
    </location>
</feature>
<evidence type="ECO:0000256" key="5">
    <source>
        <dbReference type="SAM" id="MobiDB-lite"/>
    </source>
</evidence>
<evidence type="ECO:0000313" key="8">
    <source>
        <dbReference type="Proteomes" id="UP000294887"/>
    </source>
</evidence>
<reference evidence="7 8" key="1">
    <citation type="submission" date="2019-03" db="EMBL/GenBank/DDBJ databases">
        <title>Genomic Encyclopedia of Type Strains, Phase IV (KMG-IV): sequencing the most valuable type-strain genomes for metagenomic binning, comparative biology and taxonomic classification.</title>
        <authorList>
            <person name="Goeker M."/>
        </authorList>
    </citation>
    <scope>NUCLEOTIDE SEQUENCE [LARGE SCALE GENOMIC DNA]</scope>
    <source>
        <strain evidence="7 8">DSM 24830</strain>
    </source>
</reference>
<dbReference type="InterPro" id="IPR019991">
    <property type="entry name" value="GTP-bd_ribosome_bgen"/>
</dbReference>
<dbReference type="InterPro" id="IPR023179">
    <property type="entry name" value="GTP-bd_ortho_bundle_sf"/>
</dbReference>